<keyword evidence="3" id="KW-1185">Reference proteome</keyword>
<evidence type="ECO:0000313" key="3">
    <source>
        <dbReference type="Proteomes" id="UP001430953"/>
    </source>
</evidence>
<dbReference type="Proteomes" id="UP001430953">
    <property type="component" value="Unassembled WGS sequence"/>
</dbReference>
<dbReference type="EMBL" id="JADYXP020000025">
    <property type="protein sequence ID" value="KAL0100918.1"/>
    <property type="molecule type" value="Genomic_DNA"/>
</dbReference>
<evidence type="ECO:0000313" key="2">
    <source>
        <dbReference type="EMBL" id="KAL0100918.1"/>
    </source>
</evidence>
<comment type="caution">
    <text evidence="2">The sequence shown here is derived from an EMBL/GenBank/DDBJ whole genome shotgun (WGS) entry which is preliminary data.</text>
</comment>
<proteinExistence type="predicted"/>
<accession>A0AAW2EB58</accession>
<organism evidence="2 3">
    <name type="scientific">Cardiocondyla obscurior</name>
    <dbReference type="NCBI Taxonomy" id="286306"/>
    <lineage>
        <taxon>Eukaryota</taxon>
        <taxon>Metazoa</taxon>
        <taxon>Ecdysozoa</taxon>
        <taxon>Arthropoda</taxon>
        <taxon>Hexapoda</taxon>
        <taxon>Insecta</taxon>
        <taxon>Pterygota</taxon>
        <taxon>Neoptera</taxon>
        <taxon>Endopterygota</taxon>
        <taxon>Hymenoptera</taxon>
        <taxon>Apocrita</taxon>
        <taxon>Aculeata</taxon>
        <taxon>Formicoidea</taxon>
        <taxon>Formicidae</taxon>
        <taxon>Myrmicinae</taxon>
        <taxon>Cardiocondyla</taxon>
    </lineage>
</organism>
<feature type="region of interest" description="Disordered" evidence="1">
    <location>
        <begin position="69"/>
        <end position="96"/>
    </location>
</feature>
<dbReference type="AlphaFoldDB" id="A0AAW2EB58"/>
<protein>
    <submittedName>
        <fullName evidence="2">Uncharacterized protein</fullName>
    </submittedName>
</protein>
<sequence>MHLRTRAFRAINGRRRLLLAYSETCRSSDVKRSTCIKAFSTNSRQVKKNERQLISLPLHTVCARIGPPRRGRFLTGAQHTREYPSQTGADAPFDREHPQTRRHFLLAFRRNTASRGDSTGFSAGY</sequence>
<evidence type="ECO:0000256" key="1">
    <source>
        <dbReference type="SAM" id="MobiDB-lite"/>
    </source>
</evidence>
<reference evidence="2 3" key="1">
    <citation type="submission" date="2023-03" db="EMBL/GenBank/DDBJ databases">
        <title>High recombination rates correlate with genetic variation in Cardiocondyla obscurior ants.</title>
        <authorList>
            <person name="Errbii M."/>
        </authorList>
    </citation>
    <scope>NUCLEOTIDE SEQUENCE [LARGE SCALE GENOMIC DNA]</scope>
    <source>
        <strain evidence="2">Alpha-2009</strain>
        <tissue evidence="2">Whole body</tissue>
    </source>
</reference>
<name>A0AAW2EB58_9HYME</name>
<gene>
    <name evidence="2" type="ORF">PUN28_019357</name>
</gene>